<gene>
    <name evidence="2" type="ORF">MSPICULIGERA_LOCUS17847</name>
</gene>
<evidence type="ECO:0000313" key="3">
    <source>
        <dbReference type="Proteomes" id="UP001177023"/>
    </source>
</evidence>
<proteinExistence type="predicted"/>
<feature type="non-terminal residue" evidence="2">
    <location>
        <position position="1"/>
    </location>
</feature>
<dbReference type="Proteomes" id="UP001177023">
    <property type="component" value="Unassembled WGS sequence"/>
</dbReference>
<keyword evidence="3" id="KW-1185">Reference proteome</keyword>
<dbReference type="AlphaFoldDB" id="A0AA36D4I1"/>
<feature type="region of interest" description="Disordered" evidence="1">
    <location>
        <begin position="335"/>
        <end position="355"/>
    </location>
</feature>
<evidence type="ECO:0000256" key="1">
    <source>
        <dbReference type="SAM" id="MobiDB-lite"/>
    </source>
</evidence>
<dbReference type="EMBL" id="CATQJA010002657">
    <property type="protein sequence ID" value="CAJ0579638.1"/>
    <property type="molecule type" value="Genomic_DNA"/>
</dbReference>
<evidence type="ECO:0000313" key="2">
    <source>
        <dbReference type="EMBL" id="CAJ0579638.1"/>
    </source>
</evidence>
<protein>
    <submittedName>
        <fullName evidence="2">Uncharacterized protein</fullName>
    </submittedName>
</protein>
<name>A0AA36D4I1_9BILA</name>
<comment type="caution">
    <text evidence="2">The sequence shown here is derived from an EMBL/GenBank/DDBJ whole genome shotgun (WGS) entry which is preliminary data.</text>
</comment>
<organism evidence="2 3">
    <name type="scientific">Mesorhabditis spiculigera</name>
    <dbReference type="NCBI Taxonomy" id="96644"/>
    <lineage>
        <taxon>Eukaryota</taxon>
        <taxon>Metazoa</taxon>
        <taxon>Ecdysozoa</taxon>
        <taxon>Nematoda</taxon>
        <taxon>Chromadorea</taxon>
        <taxon>Rhabditida</taxon>
        <taxon>Rhabditina</taxon>
        <taxon>Rhabditomorpha</taxon>
        <taxon>Rhabditoidea</taxon>
        <taxon>Rhabditidae</taxon>
        <taxon>Mesorhabditinae</taxon>
        <taxon>Mesorhabditis</taxon>
    </lineage>
</organism>
<sequence>MSRNPTATLLLAAPLTNSMFSSEWRYEESESCVQSTSSLMETVDVCTKLLNSRLGDDVKKVVVMSLPFEQKEKDNLTVETKVPRWRPSRVPGSIQSYVLAIEKEDVLLRLKLWNDRTFDVPNIAPLSGLLTHLKGLAAPPEAVLLFIDMPSMIVAGTGHHLCEIAGACKALRIIIWSSDVRKDHATIQTLMGDVFSRLDEQTDVSLLFSSMYANRQNLADSIENSLSLCEKKATQLICGNIQSFIRLRNTPGTTPAIFHSIEVVGSNEVRPEDLMCGKLALTGENYVVSAMGSNFEDSYALLNLISQSIESSRTNTNTVLLCKVARIFDSKKEKDSENNNVSATGPRRRAANFYDQPEEGCESLDDYEMAIIYSMPSSRKAKKVVALSMIQPGHHSLNDGCLFKELKFAPSLTPKATLINEGLISDMKKRVKRCLNADSETGQKELLELLRFYSTYFQATGYDPAKVLRSVLLVEIDDFKKSTCTQKSGYLRIWAIFTGNADSWVVLS</sequence>
<reference evidence="2" key="1">
    <citation type="submission" date="2023-06" db="EMBL/GenBank/DDBJ databases">
        <authorList>
            <person name="Delattre M."/>
        </authorList>
    </citation>
    <scope>NUCLEOTIDE SEQUENCE</scope>
    <source>
        <strain evidence="2">AF72</strain>
    </source>
</reference>
<accession>A0AA36D4I1</accession>